<feature type="region of interest" description="Disordered" evidence="1">
    <location>
        <begin position="1"/>
        <end position="43"/>
    </location>
</feature>
<accession>A0A5B7FTK4</accession>
<evidence type="ECO:0000256" key="1">
    <source>
        <dbReference type="SAM" id="MobiDB-lite"/>
    </source>
</evidence>
<proteinExistence type="predicted"/>
<keyword evidence="3" id="KW-1185">Reference proteome</keyword>
<name>A0A5B7FTK4_PORTR</name>
<evidence type="ECO:0000313" key="2">
    <source>
        <dbReference type="EMBL" id="MPC50781.1"/>
    </source>
</evidence>
<evidence type="ECO:0000313" key="3">
    <source>
        <dbReference type="Proteomes" id="UP000324222"/>
    </source>
</evidence>
<feature type="region of interest" description="Disordered" evidence="1">
    <location>
        <begin position="93"/>
        <end position="124"/>
    </location>
</feature>
<feature type="compositionally biased region" description="Basic residues" evidence="1">
    <location>
        <begin position="139"/>
        <end position="148"/>
    </location>
</feature>
<dbReference type="Proteomes" id="UP000324222">
    <property type="component" value="Unassembled WGS sequence"/>
</dbReference>
<protein>
    <submittedName>
        <fullName evidence="2">Uncharacterized protein</fullName>
    </submittedName>
</protein>
<feature type="compositionally biased region" description="Basic and acidic residues" evidence="1">
    <location>
        <begin position="1"/>
        <end position="30"/>
    </location>
</feature>
<dbReference type="AlphaFoldDB" id="A0A5B7FTK4"/>
<sequence length="169" mass="18430">MRDRMQTRCKRTEVKERGGSVPRKQSDKEVFVPSTSSPSRRSKLKPLVTIADAHNTATKTFYGLSLALCQTVPLNSNSWPKSASLMRGNFREGKSAAAKCETVPPPPPRRPAPTASCPSKGSQNLILPSRRCQVHVWHHRGHGGHGRSPHNTSAVPGMRQHATSGPPTL</sequence>
<feature type="region of interest" description="Disordered" evidence="1">
    <location>
        <begin position="139"/>
        <end position="169"/>
    </location>
</feature>
<organism evidence="2 3">
    <name type="scientific">Portunus trituberculatus</name>
    <name type="common">Swimming crab</name>
    <name type="synonym">Neptunus trituberculatus</name>
    <dbReference type="NCBI Taxonomy" id="210409"/>
    <lineage>
        <taxon>Eukaryota</taxon>
        <taxon>Metazoa</taxon>
        <taxon>Ecdysozoa</taxon>
        <taxon>Arthropoda</taxon>
        <taxon>Crustacea</taxon>
        <taxon>Multicrustacea</taxon>
        <taxon>Malacostraca</taxon>
        <taxon>Eumalacostraca</taxon>
        <taxon>Eucarida</taxon>
        <taxon>Decapoda</taxon>
        <taxon>Pleocyemata</taxon>
        <taxon>Brachyura</taxon>
        <taxon>Eubrachyura</taxon>
        <taxon>Portunoidea</taxon>
        <taxon>Portunidae</taxon>
        <taxon>Portuninae</taxon>
        <taxon>Portunus</taxon>
    </lineage>
</organism>
<gene>
    <name evidence="2" type="ORF">E2C01_044615</name>
</gene>
<comment type="caution">
    <text evidence="2">The sequence shown here is derived from an EMBL/GenBank/DDBJ whole genome shotgun (WGS) entry which is preliminary data.</text>
</comment>
<dbReference type="EMBL" id="VSRR010009735">
    <property type="protein sequence ID" value="MPC50781.1"/>
    <property type="molecule type" value="Genomic_DNA"/>
</dbReference>
<reference evidence="2 3" key="1">
    <citation type="submission" date="2019-05" db="EMBL/GenBank/DDBJ databases">
        <title>Another draft genome of Portunus trituberculatus and its Hox gene families provides insights of decapod evolution.</title>
        <authorList>
            <person name="Jeong J.-H."/>
            <person name="Song I."/>
            <person name="Kim S."/>
            <person name="Choi T."/>
            <person name="Kim D."/>
            <person name="Ryu S."/>
            <person name="Kim W."/>
        </authorList>
    </citation>
    <scope>NUCLEOTIDE SEQUENCE [LARGE SCALE GENOMIC DNA]</scope>
    <source>
        <tissue evidence="2">Muscle</tissue>
    </source>
</reference>